<evidence type="ECO:0000256" key="3">
    <source>
        <dbReference type="ARBA" id="ARBA00022450"/>
    </source>
</evidence>
<dbReference type="Gene3D" id="3.40.50.12780">
    <property type="entry name" value="N-terminal domain of ligase-like"/>
    <property type="match status" value="1"/>
</dbReference>
<dbReference type="GO" id="GO:0003824">
    <property type="term" value="F:catalytic activity"/>
    <property type="evidence" value="ECO:0007669"/>
    <property type="project" value="InterPro"/>
</dbReference>
<dbReference type="InterPro" id="IPR006162">
    <property type="entry name" value="Ppantetheine_attach_site"/>
</dbReference>
<dbReference type="CDD" id="cd19531">
    <property type="entry name" value="LCL_NRPS-like"/>
    <property type="match status" value="1"/>
</dbReference>
<dbReference type="Gene3D" id="2.30.38.10">
    <property type="entry name" value="Luciferase, Domain 3"/>
    <property type="match status" value="1"/>
</dbReference>
<name>A0A9X1TNZ1_STRM4</name>
<dbReference type="PANTHER" id="PTHR45527">
    <property type="entry name" value="NONRIBOSOMAL PEPTIDE SYNTHETASE"/>
    <property type="match status" value="1"/>
</dbReference>
<evidence type="ECO:0000256" key="7">
    <source>
        <dbReference type="SAM" id="MobiDB-lite"/>
    </source>
</evidence>
<keyword evidence="5" id="KW-0276">Fatty acid metabolism</keyword>
<dbReference type="InterPro" id="IPR042099">
    <property type="entry name" value="ANL_N_sf"/>
</dbReference>
<keyword evidence="3" id="KW-0596">Phosphopantetheine</keyword>
<dbReference type="InterPro" id="IPR020845">
    <property type="entry name" value="AMP-binding_CS"/>
</dbReference>
<evidence type="ECO:0000259" key="8">
    <source>
        <dbReference type="PROSITE" id="PS50075"/>
    </source>
</evidence>
<sequence length="1795" mass="190801">MNAPLEHQSWISVIASTAATDPGRTAFTFSGTEDEAPQVLTYGRLDLLARATASRLQREGATGRPVVLLQPPGLDYVVSFVACLYAGAVAVPVYPPTRRPRSVERLAAIVVDSGAALALTTARIRDRLLPGNPDGLLMETLRLVASDLVPEDEAAAWTRPDVGPDTLAFLQYTSGSTATPRGVLLTHGNLLHNSAQIQRAFRTTRETVGMSWLPLFHDMGLIGGMLQPLYYAGSCALMSPAEFSRDPLRWLREISRSGATVSGGPNFAYDLCADLATPETVAGLDLGRWEVAFNGAEPIRARTQQRFAEAFAPAGFRAEAFTPCYGLAEATLIVSCKPHGTKPVLSYANRSEPSDTGGEAPVLFDRVSSGRVDADQRLEIVDPVTLTRVEEGAVGEIWLSGPSVAQGYWNRPEHSERTFRARLADAGPEAPAFLRTGDLGLLRDGELFVTGRLKDLLVVRGRNHYPQDIERTVEATHPALRPNCGAAVQVAVDGEDHVVVVHEVSRDHQDGDLATLARDVRNAVAETHGVRPLAVVLIRAATLPRTSSGKVQRHVCAASYLDGSLTVLAVDGRAPQGETGASAPRPARPTDADVAEVRAADAERRPALVLDLLRTLVSGLLEVEPDTLTPDLRLSAAGLDSLGAVRLRHELRGLLGVDLEVEAALGTDLAGLAHSLAEQIESGTGSPLPAEDRAAGSEPGDHPLSRNQSALWFLEQVAPGSAANLISCHVEIRDTVDPSALEAALALVSARHAALRSTFPLVDDQPVQRVHAELPPAFEQVDAAGWSDEQLTEHAARLAEEPLDLLAGPLLRVRLLTQAPDRHRLVLTAHHLVSDLWSLSLLFDELDTAYPAALAGTAPELPEAVAYPVFTHRQSRHLASPDGERRLEQWVRQLADAATETTLPADRTAPAGTSRMRGAALPLAVDDATTRALTELARDAGTTLYGVLLAAFQVLLARSSGRRDVVVGTPVHGRSDADLAGTVGCLVNTVPLRADVDAQEPFLELLRRVHGASVTALGGDDVPFATLVERLSPVRDRTARPMLRTMFTFQQAPGARSDALVALAVDRAGTPFTLGGLDCRTAELPVTSSQFDIHLTLGRCADGLVGSLRYDTDLYSDGSARLVADRITALLAAVAADATVPVGELPVLGASEQRLLDDWNATDVPYAFERGVVGLIEKRAATTPDALAVVAAGSLGSADSPGSEAPADALTYGRLDRLANGLAHRLRSEGIGAGAIVAVLMERTPVLPAVLLGVLKSGAMYLPLDPALPPDRLAFLLEDASAAVILTERHIEGARVLAPYDGVEADRPPAVTLHEDSPAYVIYTSGSTGKPKGVLVPHRGLTNLILAMGRDLSMTPRDGWLTVTTPSFDIAALDYYLPLVSGATLHIADAATAAQGARLRACLDGPGVTRLQATPVTWQLLLDAGWKGTPGLSALCGGERMPAELTRELPARGAELWNMYGPTETTVWSLRERVTTPGDDVPLGRPLSNTRLHVLDEAMRPVPLGTTGELHIGGDGLAHGYLRRPGLTADRFVPDPFSGHPGARLYRTGDLVRMRPDGRVMFVGRADTQVKVHGHRIELGEIESTLERLESVRRAAVIVDGTGSDARLAAYVEPAGTAVDPGALREALKAWLPPYAVPSVLTVLETMPLTASGKVDRRALPDPDDASEAAEGGDFEAPRGAVETKIAEIASGLLPQTRIGRGDDLFDLGAHSLMMSRLVERVRSEFGTVPPLRLLFETPTVAAIAAFVEQNAGTGAPAATGAGAGPRRVDRSRYRAGRAADGALRLPAEPTGERR</sequence>
<dbReference type="Gene3D" id="3.30.559.10">
    <property type="entry name" value="Chloramphenicol acetyltransferase-like domain"/>
    <property type="match status" value="1"/>
</dbReference>
<dbReference type="CDD" id="cd05931">
    <property type="entry name" value="FAAL"/>
    <property type="match status" value="1"/>
</dbReference>
<dbReference type="GO" id="GO:0043041">
    <property type="term" value="P:amino acid activation for nonribosomal peptide biosynthetic process"/>
    <property type="evidence" value="ECO:0007669"/>
    <property type="project" value="TreeGrafter"/>
</dbReference>
<evidence type="ECO:0000256" key="2">
    <source>
        <dbReference type="ARBA" id="ARBA00006432"/>
    </source>
</evidence>
<dbReference type="GO" id="GO:0005737">
    <property type="term" value="C:cytoplasm"/>
    <property type="evidence" value="ECO:0007669"/>
    <property type="project" value="TreeGrafter"/>
</dbReference>
<protein>
    <submittedName>
        <fullName evidence="9">Amino acid adenylation domain-containing protein</fullName>
    </submittedName>
</protein>
<feature type="region of interest" description="Disordered" evidence="7">
    <location>
        <begin position="1754"/>
        <end position="1795"/>
    </location>
</feature>
<dbReference type="GO" id="GO:0031177">
    <property type="term" value="F:phosphopantetheine binding"/>
    <property type="evidence" value="ECO:0007669"/>
    <property type="project" value="InterPro"/>
</dbReference>
<keyword evidence="6" id="KW-0443">Lipid metabolism</keyword>
<dbReference type="Pfam" id="PF13193">
    <property type="entry name" value="AMP-binding_C"/>
    <property type="match status" value="1"/>
</dbReference>
<feature type="compositionally biased region" description="Basic and acidic residues" evidence="7">
    <location>
        <begin position="690"/>
        <end position="703"/>
    </location>
</feature>
<dbReference type="InterPro" id="IPR025110">
    <property type="entry name" value="AMP-bd_C"/>
</dbReference>
<dbReference type="RefSeq" id="WP_234765723.1">
    <property type="nucleotide sequence ID" value="NZ_JAKEIP010000137.1"/>
</dbReference>
<keyword evidence="4" id="KW-0597">Phosphoprotein</keyword>
<feature type="domain" description="Carrier" evidence="8">
    <location>
        <begin position="1677"/>
        <end position="1752"/>
    </location>
</feature>
<dbReference type="NCBIfam" id="TIGR01733">
    <property type="entry name" value="AA-adenyl-dom"/>
    <property type="match status" value="1"/>
</dbReference>
<evidence type="ECO:0000256" key="4">
    <source>
        <dbReference type="ARBA" id="ARBA00022553"/>
    </source>
</evidence>
<dbReference type="InterPro" id="IPR001242">
    <property type="entry name" value="Condensation_dom"/>
</dbReference>
<evidence type="ECO:0000256" key="1">
    <source>
        <dbReference type="ARBA" id="ARBA00001957"/>
    </source>
</evidence>
<dbReference type="PROSITE" id="PS00012">
    <property type="entry name" value="PHOSPHOPANTETHEINE"/>
    <property type="match status" value="1"/>
</dbReference>
<dbReference type="FunFam" id="3.40.50.12780:FF:000013">
    <property type="entry name" value="Long-chain-fatty-acid--AMP ligase FadD32"/>
    <property type="match status" value="1"/>
</dbReference>
<dbReference type="InterPro" id="IPR010071">
    <property type="entry name" value="AA_adenyl_dom"/>
</dbReference>
<dbReference type="GO" id="GO:0006631">
    <property type="term" value="P:fatty acid metabolic process"/>
    <property type="evidence" value="ECO:0007669"/>
    <property type="project" value="UniProtKB-KW"/>
</dbReference>
<evidence type="ECO:0000256" key="6">
    <source>
        <dbReference type="ARBA" id="ARBA00023098"/>
    </source>
</evidence>
<dbReference type="PROSITE" id="PS00455">
    <property type="entry name" value="AMP_BINDING"/>
    <property type="match status" value="1"/>
</dbReference>
<dbReference type="Proteomes" id="UP001139384">
    <property type="component" value="Unassembled WGS sequence"/>
</dbReference>
<dbReference type="FunFam" id="2.30.38.10:FF:000001">
    <property type="entry name" value="Non-ribosomal peptide synthetase PvdI"/>
    <property type="match status" value="1"/>
</dbReference>
<dbReference type="Pfam" id="PF00501">
    <property type="entry name" value="AMP-binding"/>
    <property type="match status" value="2"/>
</dbReference>
<dbReference type="Gene3D" id="1.10.1200.10">
    <property type="entry name" value="ACP-like"/>
    <property type="match status" value="2"/>
</dbReference>
<dbReference type="Gene3D" id="3.40.50.980">
    <property type="match status" value="2"/>
</dbReference>
<comment type="cofactor">
    <cofactor evidence="1">
        <name>pantetheine 4'-phosphate</name>
        <dbReference type="ChEBI" id="CHEBI:47942"/>
    </cofactor>
</comment>
<dbReference type="Pfam" id="PF23024">
    <property type="entry name" value="AMP-dom_DIP2-like"/>
    <property type="match status" value="1"/>
</dbReference>
<dbReference type="InterPro" id="IPR020806">
    <property type="entry name" value="PKS_PP-bd"/>
</dbReference>
<reference evidence="9" key="1">
    <citation type="submission" date="2022-01" db="EMBL/GenBank/DDBJ databases">
        <title>Draft Genome Sequences of Seven Type Strains of the Genus Streptomyces.</title>
        <authorList>
            <person name="Aziz S."/>
            <person name="Coretto E."/>
            <person name="Chronakova A."/>
            <person name="Sproer C."/>
            <person name="Huber K."/>
            <person name="Nouioui I."/>
            <person name="Gross H."/>
        </authorList>
    </citation>
    <scope>NUCLEOTIDE SEQUENCE</scope>
    <source>
        <strain evidence="9">DSM 103493</strain>
    </source>
</reference>
<dbReference type="Gene3D" id="3.30.300.30">
    <property type="match status" value="2"/>
</dbReference>
<feature type="region of interest" description="Disordered" evidence="7">
    <location>
        <begin position="681"/>
        <end position="703"/>
    </location>
</feature>
<dbReference type="InterPro" id="IPR009081">
    <property type="entry name" value="PP-bd_ACP"/>
</dbReference>
<dbReference type="Pfam" id="PF00550">
    <property type="entry name" value="PP-binding"/>
    <property type="match status" value="2"/>
</dbReference>
<dbReference type="Pfam" id="PF00668">
    <property type="entry name" value="Condensation"/>
    <property type="match status" value="1"/>
</dbReference>
<comment type="similarity">
    <text evidence="2">Belongs to the ATP-dependent AMP-binding enzyme family.</text>
</comment>
<dbReference type="InterPro" id="IPR023213">
    <property type="entry name" value="CAT-like_dom_sf"/>
</dbReference>
<dbReference type="SUPFAM" id="SSF47336">
    <property type="entry name" value="ACP-like"/>
    <property type="match status" value="2"/>
</dbReference>
<organism evidence="9 10">
    <name type="scientific">Streptomyces muensis</name>
    <dbReference type="NCBI Taxonomy" id="1077944"/>
    <lineage>
        <taxon>Bacteria</taxon>
        <taxon>Bacillati</taxon>
        <taxon>Actinomycetota</taxon>
        <taxon>Actinomycetes</taxon>
        <taxon>Kitasatosporales</taxon>
        <taxon>Streptomycetaceae</taxon>
        <taxon>Streptomyces</taxon>
    </lineage>
</organism>
<comment type="caution">
    <text evidence="9">The sequence shown here is derived from an EMBL/GenBank/DDBJ whole genome shotgun (WGS) entry which is preliminary data.</text>
</comment>
<dbReference type="PANTHER" id="PTHR45527:SF1">
    <property type="entry name" value="FATTY ACID SYNTHASE"/>
    <property type="match status" value="1"/>
</dbReference>
<gene>
    <name evidence="9" type="ORF">L0P92_27425</name>
</gene>
<evidence type="ECO:0000313" key="9">
    <source>
        <dbReference type="EMBL" id="MCF1597264.1"/>
    </source>
</evidence>
<feature type="region of interest" description="Disordered" evidence="7">
    <location>
        <begin position="1654"/>
        <end position="1675"/>
    </location>
</feature>
<feature type="compositionally biased region" description="Low complexity" evidence="7">
    <location>
        <begin position="1777"/>
        <end position="1788"/>
    </location>
</feature>
<accession>A0A9X1TNZ1</accession>
<dbReference type="Gene3D" id="3.30.559.30">
    <property type="entry name" value="Nonribosomal peptide synthetase, condensation domain"/>
    <property type="match status" value="1"/>
</dbReference>
<proteinExistence type="inferred from homology"/>
<feature type="domain" description="Carrier" evidence="8">
    <location>
        <begin position="607"/>
        <end position="684"/>
    </location>
</feature>
<evidence type="ECO:0000313" key="10">
    <source>
        <dbReference type="Proteomes" id="UP001139384"/>
    </source>
</evidence>
<dbReference type="InterPro" id="IPR045851">
    <property type="entry name" value="AMP-bd_C_sf"/>
</dbReference>
<dbReference type="GO" id="GO:0017000">
    <property type="term" value="P:antibiotic biosynthetic process"/>
    <property type="evidence" value="ECO:0007669"/>
    <property type="project" value="UniProtKB-ARBA"/>
</dbReference>
<dbReference type="SUPFAM" id="SSF56801">
    <property type="entry name" value="Acetyl-CoA synthetase-like"/>
    <property type="match status" value="2"/>
</dbReference>
<dbReference type="InterPro" id="IPR040097">
    <property type="entry name" value="FAAL/FAAC"/>
</dbReference>
<dbReference type="InterPro" id="IPR000873">
    <property type="entry name" value="AMP-dep_synth/lig_dom"/>
</dbReference>
<keyword evidence="10" id="KW-1185">Reference proteome</keyword>
<dbReference type="SMART" id="SM00823">
    <property type="entry name" value="PKS_PP"/>
    <property type="match status" value="2"/>
</dbReference>
<dbReference type="InterPro" id="IPR036736">
    <property type="entry name" value="ACP-like_sf"/>
</dbReference>
<dbReference type="SUPFAM" id="SSF52777">
    <property type="entry name" value="CoA-dependent acyltransferases"/>
    <property type="match status" value="2"/>
</dbReference>
<feature type="compositionally biased region" description="Acidic residues" evidence="7">
    <location>
        <begin position="1662"/>
        <end position="1674"/>
    </location>
</feature>
<evidence type="ECO:0000256" key="5">
    <source>
        <dbReference type="ARBA" id="ARBA00022832"/>
    </source>
</evidence>
<dbReference type="GO" id="GO:0044550">
    <property type="term" value="P:secondary metabolite biosynthetic process"/>
    <property type="evidence" value="ECO:0007669"/>
    <property type="project" value="TreeGrafter"/>
</dbReference>
<dbReference type="GO" id="GO:0071766">
    <property type="term" value="P:Actinobacterium-type cell wall biogenesis"/>
    <property type="evidence" value="ECO:0007669"/>
    <property type="project" value="UniProtKB-ARBA"/>
</dbReference>
<dbReference type="EMBL" id="JAKEIP010000137">
    <property type="protein sequence ID" value="MCF1597264.1"/>
    <property type="molecule type" value="Genomic_DNA"/>
</dbReference>
<dbReference type="GO" id="GO:0008610">
    <property type="term" value="P:lipid biosynthetic process"/>
    <property type="evidence" value="ECO:0007669"/>
    <property type="project" value="InterPro"/>
</dbReference>
<dbReference type="PROSITE" id="PS50075">
    <property type="entry name" value="CARRIER"/>
    <property type="match status" value="2"/>
</dbReference>